<dbReference type="PRINTS" id="PR00371">
    <property type="entry name" value="FPNCR"/>
</dbReference>
<evidence type="ECO:0000256" key="2">
    <source>
        <dbReference type="ARBA" id="ARBA00022643"/>
    </source>
</evidence>
<dbReference type="Gene3D" id="3.40.50.80">
    <property type="entry name" value="Nucleotide-binding domain of ferredoxin-NADP reductase (FNR) module"/>
    <property type="match status" value="1"/>
</dbReference>
<dbReference type="EC" id="1.6.2.4" evidence="3"/>
<dbReference type="InterPro" id="IPR017927">
    <property type="entry name" value="FAD-bd_FR_type"/>
</dbReference>
<dbReference type="Gene3D" id="2.40.30.10">
    <property type="entry name" value="Translation factors"/>
    <property type="match status" value="1"/>
</dbReference>
<comment type="caution">
    <text evidence="7">The sequence shown here is derived from an EMBL/GenBank/DDBJ whole genome shotgun (WGS) entry which is preliminary data.</text>
</comment>
<dbReference type="SUPFAM" id="SSF52218">
    <property type="entry name" value="Flavoproteins"/>
    <property type="match status" value="1"/>
</dbReference>
<keyword evidence="8" id="KW-1185">Reference proteome</keyword>
<evidence type="ECO:0000256" key="1">
    <source>
        <dbReference type="ARBA" id="ARBA00022630"/>
    </source>
</evidence>
<keyword evidence="1" id="KW-0285">Flavoprotein</keyword>
<evidence type="ECO:0000256" key="4">
    <source>
        <dbReference type="SAM" id="Phobius"/>
    </source>
</evidence>
<dbReference type="Gene3D" id="3.40.50.360">
    <property type="match status" value="1"/>
</dbReference>
<dbReference type="GO" id="GO:0009086">
    <property type="term" value="P:methionine biosynthetic process"/>
    <property type="evidence" value="ECO:0007669"/>
    <property type="project" value="TreeGrafter"/>
</dbReference>
<dbReference type="EMBL" id="QPJY01000002">
    <property type="protein sequence ID" value="RCX31744.1"/>
    <property type="molecule type" value="Genomic_DNA"/>
</dbReference>
<accession>A0A369CIR7</accession>
<evidence type="ECO:0000313" key="8">
    <source>
        <dbReference type="Proteomes" id="UP000252707"/>
    </source>
</evidence>
<dbReference type="InterPro" id="IPR017938">
    <property type="entry name" value="Riboflavin_synthase-like_b-brl"/>
</dbReference>
<dbReference type="PROSITE" id="PS51384">
    <property type="entry name" value="FAD_FR"/>
    <property type="match status" value="1"/>
</dbReference>
<dbReference type="InterPro" id="IPR029039">
    <property type="entry name" value="Flavoprotein-like_sf"/>
</dbReference>
<dbReference type="RefSeq" id="WP_114278596.1">
    <property type="nucleotide sequence ID" value="NZ_QPJY01000002.1"/>
</dbReference>
<sequence length="731" mass="77240">MLNPSRKRFLIQAHRWIALALAPLFLLILLSGAVLAFKPILHAAGDGAEAATTVAGPAAVAALLERVDPEGRARSVEILADGLVSIADIGVYDPATGERIGTADTGFDLFGTAERLHKDLLAGAGIVVEIATYAMLLIVAAGPFLAWPRLRRTLMGWHLGLGWALLPLALLLPLTGVLMTLHVGMGEMPRIPRATTPLPLATALEQASAETDLSGLWTVRRFRGGTALVMTRGTAGARAYIVSDAGVSALDRSGNWPKTLHEGTWAGAWSGTLNLVGAIGLTGLTLTGFLSWYRRRRQATARSGDADADILVAHASQTGTAARLAEATATALRRGGERVALASLGALNPGELHRYRHVLLLVSTTGEGEVPDPGRGFLARLATTRLDGVRFALLALGDSRYARFCGGGEALLGALVTAGAEPALPMRLVDGAPAVPWRSWLDSLSTTLGIRPGVPPVVDEDRPLTVRLRERTRLDRAGDPGTRAAYRLVLEADGGVDFRPGDLLLVAPGAGEAERCYSIGSSSRVTPGEIRLSVGLVELAEAAGGPRLGAASGLLCRTLAVGESLAARLRRHPAFNPPAHPGRPLIMVAAGCGIAPFTGFLDELEADTGRGPAWLFFGNRRRSCDYLYGGRLEALHAGGVLTRLDTVFSRDQAERRHVSHAMVAAGAELVRWLLEEDALLYVCGRASTLGGSVDQALAQVLAEHAGLDPAASNELLRQWRASGKLRRDLFD</sequence>
<dbReference type="GO" id="GO:0050667">
    <property type="term" value="P:homocysteine metabolic process"/>
    <property type="evidence" value="ECO:0007669"/>
    <property type="project" value="TreeGrafter"/>
</dbReference>
<dbReference type="Proteomes" id="UP000252707">
    <property type="component" value="Unassembled WGS sequence"/>
</dbReference>
<evidence type="ECO:0000256" key="3">
    <source>
        <dbReference type="ARBA" id="ARBA00023797"/>
    </source>
</evidence>
<dbReference type="GO" id="GO:0005829">
    <property type="term" value="C:cytosol"/>
    <property type="evidence" value="ECO:0007669"/>
    <property type="project" value="TreeGrafter"/>
</dbReference>
<dbReference type="InterPro" id="IPR008254">
    <property type="entry name" value="Flavodoxin/NO_synth"/>
</dbReference>
<dbReference type="PANTHER" id="PTHR19384:SF17">
    <property type="entry name" value="NADPH--CYTOCHROME P450 REDUCTASE"/>
    <property type="match status" value="1"/>
</dbReference>
<dbReference type="GO" id="GO:0010181">
    <property type="term" value="F:FMN binding"/>
    <property type="evidence" value="ECO:0007669"/>
    <property type="project" value="InterPro"/>
</dbReference>
<dbReference type="Pfam" id="PF03929">
    <property type="entry name" value="PepSY_TM"/>
    <property type="match status" value="1"/>
</dbReference>
<dbReference type="Pfam" id="PF00258">
    <property type="entry name" value="Flavodoxin_1"/>
    <property type="match status" value="1"/>
</dbReference>
<evidence type="ECO:0000259" key="5">
    <source>
        <dbReference type="PROSITE" id="PS50902"/>
    </source>
</evidence>
<keyword evidence="4" id="KW-0812">Transmembrane</keyword>
<dbReference type="AlphaFoldDB" id="A0A369CIR7"/>
<feature type="transmembrane region" description="Helical" evidence="4">
    <location>
        <begin position="159"/>
        <end position="183"/>
    </location>
</feature>
<keyword evidence="4" id="KW-0472">Membrane</keyword>
<dbReference type="PROSITE" id="PS50902">
    <property type="entry name" value="FLAVODOXIN_LIKE"/>
    <property type="match status" value="1"/>
</dbReference>
<dbReference type="InterPro" id="IPR001433">
    <property type="entry name" value="OxRdtase_FAD/NAD-bd"/>
</dbReference>
<organism evidence="7 8">
    <name type="scientific">Thioalbus denitrificans</name>
    <dbReference type="NCBI Taxonomy" id="547122"/>
    <lineage>
        <taxon>Bacteria</taxon>
        <taxon>Pseudomonadati</taxon>
        <taxon>Pseudomonadota</taxon>
        <taxon>Gammaproteobacteria</taxon>
        <taxon>Chromatiales</taxon>
        <taxon>Ectothiorhodospiraceae</taxon>
        <taxon>Thioalbus</taxon>
    </lineage>
</organism>
<proteinExistence type="predicted"/>
<dbReference type="GO" id="GO:0030586">
    <property type="term" value="F:[methionine synthase] reductase (NADPH) activity"/>
    <property type="evidence" value="ECO:0007669"/>
    <property type="project" value="TreeGrafter"/>
</dbReference>
<feature type="transmembrane region" description="Helical" evidence="4">
    <location>
        <begin position="120"/>
        <end position="147"/>
    </location>
</feature>
<dbReference type="InterPro" id="IPR005625">
    <property type="entry name" value="PepSY-ass_TM"/>
</dbReference>
<dbReference type="GO" id="GO:0050660">
    <property type="term" value="F:flavin adenine dinucleotide binding"/>
    <property type="evidence" value="ECO:0007669"/>
    <property type="project" value="TreeGrafter"/>
</dbReference>
<dbReference type="PANTHER" id="PTHR19384">
    <property type="entry name" value="NITRIC OXIDE SYNTHASE-RELATED"/>
    <property type="match status" value="1"/>
</dbReference>
<keyword evidence="2" id="KW-0288">FMN</keyword>
<feature type="domain" description="FAD-binding FR-type" evidence="6">
    <location>
        <begin position="461"/>
        <end position="578"/>
    </location>
</feature>
<dbReference type="SUPFAM" id="SSF63380">
    <property type="entry name" value="Riboflavin synthase domain-like"/>
    <property type="match status" value="1"/>
</dbReference>
<reference evidence="7 8" key="1">
    <citation type="submission" date="2018-07" db="EMBL/GenBank/DDBJ databases">
        <title>Genomic Encyclopedia of Type Strains, Phase IV (KMG-IV): sequencing the most valuable type-strain genomes for metagenomic binning, comparative biology and taxonomic classification.</title>
        <authorList>
            <person name="Goeker M."/>
        </authorList>
    </citation>
    <scope>NUCLEOTIDE SEQUENCE [LARGE SCALE GENOMIC DNA]</scope>
    <source>
        <strain evidence="7 8">DSM 26407</strain>
    </source>
</reference>
<feature type="domain" description="Flavodoxin-like" evidence="5">
    <location>
        <begin position="310"/>
        <end position="445"/>
    </location>
</feature>
<gene>
    <name evidence="7" type="ORF">DFQ59_10291</name>
</gene>
<dbReference type="InterPro" id="IPR001709">
    <property type="entry name" value="Flavoprot_Pyr_Nucl_cyt_Rdtase"/>
</dbReference>
<evidence type="ECO:0000259" key="6">
    <source>
        <dbReference type="PROSITE" id="PS51384"/>
    </source>
</evidence>
<dbReference type="OrthoDB" id="9816402at2"/>
<evidence type="ECO:0000313" key="7">
    <source>
        <dbReference type="EMBL" id="RCX31744.1"/>
    </source>
</evidence>
<dbReference type="SUPFAM" id="SSF52343">
    <property type="entry name" value="Ferredoxin reductase-like, C-terminal NADP-linked domain"/>
    <property type="match status" value="1"/>
</dbReference>
<name>A0A369CIR7_9GAMM</name>
<keyword evidence="4" id="KW-1133">Transmembrane helix</keyword>
<dbReference type="Pfam" id="PF00175">
    <property type="entry name" value="NAD_binding_1"/>
    <property type="match status" value="1"/>
</dbReference>
<dbReference type="InterPro" id="IPR039261">
    <property type="entry name" value="FNR_nucleotide-bd"/>
</dbReference>
<feature type="transmembrane region" description="Helical" evidence="4">
    <location>
        <begin position="275"/>
        <end position="293"/>
    </location>
</feature>
<protein>
    <recommendedName>
        <fullName evidence="3">NADPH--hemoprotein reductase</fullName>
        <ecNumber evidence="3">1.6.2.4</ecNumber>
    </recommendedName>
</protein>